<evidence type="ECO:0000256" key="9">
    <source>
        <dbReference type="PROSITE-ProRule" id="PRU00473"/>
    </source>
</evidence>
<dbReference type="InterPro" id="IPR044016">
    <property type="entry name" value="Big_13"/>
</dbReference>
<sequence>MIRNPLSVTEKKSFQTFSCCSLIGLVFGAAPVFAESVSVKDDLTVTTDSLVTALQGDGVTINSPVFSGYDAQVGSFSDFSFLLGDDFSSGVILSTGNAVNVVSSTNTSSKFSTRFDKQSYDDPDLGDDLYDAVKFTFEVVPEYDTLVFDFIFGSDEYLEWVDQGYSDTLRILVEGEDCALTADGQVFSIDTVNDEDNAYLFIDNTDSDYATEMDGFTERVSCRVSVTPGKSHSVVVGLSDVGDAVYDSWAFFRTKSLYSTHSSDYGDAPDSYATLSASEGASHVVTEGVYLGESVAGDADGFGDGIDDSNGLATDDEYDDGVASLTGLDVIHTDYSLTVNATSINGENSTVRGWIDFDLDGVFQEDEASDAVTVSAGSYQQEVTLTWTELNGSGADMYAGATYARIRIANSDEELSAASFSGTFATGEVEDYAMEITASYDTTAPVVSINNPIEVTSDNQTSYTVSGSCTYGDNDVSVSVESASPANQSVVCTSDGTWSATFDVSDVEEGSATVVINASQTDISGNEGVAETVYADKSATYPGVSIENVPAISTAAFTATFEFTEDVTDFELVDISVTNATVSDFSAADGDSYSALITPQEQGTVTIDVAAGIAFDSTGMANVAAVQATSLYDDGIDPTISITDNGTHGDDLFNASEASSISISGLTDAEDDQQVTVVLTDGTNTVKAYDTVVDGSWSVSEIDISGFNDGDILITADVSDEFGNAAPSAEQTVTLAAQLPEITADVVGPTSDTTPEFTGTTDQADGTVVSVYDENAELVCSAVVSAGAWACTPATAIDEGDYIYTAEVTDANDNTQVISVYVWIDQDSDNDGIPDVIEGDTDTDGDGKVDSEDTDSDNDGIYDYEEGTAVTLTGTDSDADGIDDAIDVDETGGDDANDNGIDDAYEGVDSDGDGVIDTLDADSDNDGIPDLIEGFSDSDDDGIADYLDLDSDGDGIPDVLENTQTPELLGSDSDADGIDDAIDVDETGGSDNDYDGIDDSFEPTDTDGDGIADYLDTDSDNDTVPDVVEAGNIPALTGVDSDSDGLDDALDVDATGGTDGDGNGVDDEYELSDTDGDGLADFIDLDSDNDSIADETESGSSGEDANDNGLDDSYDVLITGGTDSDNDGIDDDVVPADEDGDGIANMQDLDSDNDGLMDVIEAGSADADDNGLVDDDTLTYDPPDTDSDGKDDYLDVDSDNDGVSDAANSEAEPYDTDNDGVIDEAYSEDTDGDGIADVVDQADATFGNALDSDSDGIEDSTDLDDDNDGIPDAVEAPGGIDIDSDADGIVDRLDLDSDGDSITDAIEAQGDMNADADWDGIIDNFTDTNADGLDDSVSPLTGVIDTDSDGTEDYLDLNSDGDDYSDATENDDYNEDGVIDSIQAAKELTTAVRGIGSFGLEFLLALPLLLLARRSKPVRSTMQPLAAFALLSIAGLAYLPAPVSAHEAIAIRYVVDSDEYGSEIYQPEHHGDADKAGLSYVSGWYIGAGLGGSHVEPEGSSDGFYTDDDSSWGYTLFIGNRFLPHWSGEFSFTDLGEAGLTNSNPAIAASVPDAAISYQVPSLSAMYHLLSPNSPFDVYGRAGLSVILNEASDDSIPFTSETAFQLSLGAGASWRFAEHWLLRAEASSFDDDAAYYGLSLAYIFARHQQHPEPEAVAPTPREIVVVEPLKKPEPVVAEVIPEPATIEMVCEDFNGVMDSIQFKTGSYDLTDESGAALNSVVDSMLRYPELAIKVEAHTDSIGDAEFNQTLSEKRAESVKAYLTSFDVEGSRIELAGYGESVPIASNDTVEGRALNRRVEFQVTNNQICRPESVE</sequence>
<dbReference type="Pfam" id="PF19077">
    <property type="entry name" value="Big_13"/>
    <property type="match status" value="1"/>
</dbReference>
<evidence type="ECO:0000259" key="12">
    <source>
        <dbReference type="PROSITE" id="PS51123"/>
    </source>
</evidence>
<keyword evidence="2" id="KW-0813">Transport</keyword>
<accession>A0A4R3ICL8</accession>
<dbReference type="InterPro" id="IPR049804">
    <property type="entry name" value="Choice_anch_L"/>
</dbReference>
<feature type="compositionally biased region" description="Acidic residues" evidence="10">
    <location>
        <begin position="1166"/>
        <end position="1186"/>
    </location>
</feature>
<evidence type="ECO:0000256" key="3">
    <source>
        <dbReference type="ARBA" id="ARBA00022452"/>
    </source>
</evidence>
<feature type="compositionally biased region" description="Acidic residues" evidence="10">
    <location>
        <begin position="1104"/>
        <end position="1114"/>
    </location>
</feature>
<dbReference type="Gene3D" id="2.60.40.10">
    <property type="entry name" value="Immunoglobulins"/>
    <property type="match status" value="2"/>
</dbReference>
<keyword evidence="7 9" id="KW-0472">Membrane</keyword>
<evidence type="ECO:0000313" key="13">
    <source>
        <dbReference type="EMBL" id="TCS42355.1"/>
    </source>
</evidence>
<dbReference type="Pfam" id="PF00691">
    <property type="entry name" value="OmpA"/>
    <property type="match status" value="1"/>
</dbReference>
<keyword evidence="11" id="KW-0732">Signal</keyword>
<feature type="signal peptide" evidence="11">
    <location>
        <begin position="1"/>
        <end position="34"/>
    </location>
</feature>
<feature type="region of interest" description="Disordered" evidence="10">
    <location>
        <begin position="828"/>
        <end position="910"/>
    </location>
</feature>
<keyword evidence="3" id="KW-1134">Transmembrane beta strand</keyword>
<dbReference type="EMBL" id="SLZR01000003">
    <property type="protein sequence ID" value="TCS42355.1"/>
    <property type="molecule type" value="Genomic_DNA"/>
</dbReference>
<dbReference type="PRINTS" id="PR01021">
    <property type="entry name" value="OMPADOMAIN"/>
</dbReference>
<evidence type="ECO:0000256" key="4">
    <source>
        <dbReference type="ARBA" id="ARBA00022692"/>
    </source>
</evidence>
<dbReference type="Gene3D" id="2.40.160.20">
    <property type="match status" value="1"/>
</dbReference>
<evidence type="ECO:0000256" key="8">
    <source>
        <dbReference type="ARBA" id="ARBA00023237"/>
    </source>
</evidence>
<feature type="region of interest" description="Disordered" evidence="10">
    <location>
        <begin position="1341"/>
        <end position="1372"/>
    </location>
</feature>
<dbReference type="Pfam" id="PF19078">
    <property type="entry name" value="Big_12"/>
    <property type="match status" value="1"/>
</dbReference>
<feature type="compositionally biased region" description="Acidic residues" evidence="10">
    <location>
        <begin position="852"/>
        <end position="866"/>
    </location>
</feature>
<evidence type="ECO:0000256" key="2">
    <source>
        <dbReference type="ARBA" id="ARBA00022448"/>
    </source>
</evidence>
<feature type="compositionally biased region" description="Acidic residues" evidence="10">
    <location>
        <begin position="877"/>
        <end position="910"/>
    </location>
</feature>
<dbReference type="InterPro" id="IPR044048">
    <property type="entry name" value="Big_12"/>
</dbReference>
<evidence type="ECO:0000256" key="10">
    <source>
        <dbReference type="SAM" id="MobiDB-lite"/>
    </source>
</evidence>
<keyword evidence="4" id="KW-0812">Transmembrane</keyword>
<reference evidence="13 14" key="1">
    <citation type="submission" date="2019-03" db="EMBL/GenBank/DDBJ databases">
        <title>Genomic Encyclopedia of Archaeal and Bacterial Type Strains, Phase II (KMG-II): from individual species to whole genera.</title>
        <authorList>
            <person name="Goeker M."/>
        </authorList>
    </citation>
    <scope>NUCLEOTIDE SEQUENCE [LARGE SCALE GENOMIC DNA]</scope>
    <source>
        <strain evidence="13 14">DSM 15388</strain>
    </source>
</reference>
<dbReference type="GO" id="GO:0005509">
    <property type="term" value="F:calcium ion binding"/>
    <property type="evidence" value="ECO:0007669"/>
    <property type="project" value="InterPro"/>
</dbReference>
<dbReference type="SUPFAM" id="SSF103647">
    <property type="entry name" value="TSP type-3 repeat"/>
    <property type="match status" value="1"/>
</dbReference>
<comment type="subcellular location">
    <subcellularLocation>
        <location evidence="1">Cell outer membrane</location>
        <topology evidence="1">Multi-pass membrane protein</topology>
    </subcellularLocation>
</comment>
<proteinExistence type="predicted"/>
<dbReference type="GO" id="GO:0046930">
    <property type="term" value="C:pore complex"/>
    <property type="evidence" value="ECO:0007669"/>
    <property type="project" value="UniProtKB-KW"/>
</dbReference>
<keyword evidence="8" id="KW-0998">Cell outer membrane</keyword>
<feature type="region of interest" description="Disordered" evidence="10">
    <location>
        <begin position="964"/>
        <end position="1220"/>
    </location>
</feature>
<dbReference type="InterPro" id="IPR036737">
    <property type="entry name" value="OmpA-like_sf"/>
</dbReference>
<feature type="region of interest" description="Disordered" evidence="10">
    <location>
        <begin position="1248"/>
        <end position="1270"/>
    </location>
</feature>
<evidence type="ECO:0000256" key="1">
    <source>
        <dbReference type="ARBA" id="ARBA00004571"/>
    </source>
</evidence>
<dbReference type="GO" id="GO:0006811">
    <property type="term" value="P:monoatomic ion transport"/>
    <property type="evidence" value="ECO:0007669"/>
    <property type="project" value="UniProtKB-KW"/>
</dbReference>
<comment type="caution">
    <text evidence="13">The sequence shown here is derived from an EMBL/GenBank/DDBJ whole genome shotgun (WGS) entry which is preliminary data.</text>
</comment>
<evidence type="ECO:0000256" key="7">
    <source>
        <dbReference type="ARBA" id="ARBA00023136"/>
    </source>
</evidence>
<dbReference type="SUPFAM" id="SSF103088">
    <property type="entry name" value="OmpA-like"/>
    <property type="match status" value="1"/>
</dbReference>
<dbReference type="InterPro" id="IPR028974">
    <property type="entry name" value="TSP_type-3_rpt"/>
</dbReference>
<dbReference type="NCBIfam" id="NF038133">
    <property type="entry name" value="choice_anch_L"/>
    <property type="match status" value="1"/>
</dbReference>
<feature type="chain" id="PRO_5020615363" evidence="11">
    <location>
        <begin position="35"/>
        <end position="1814"/>
    </location>
</feature>
<dbReference type="Proteomes" id="UP000295793">
    <property type="component" value="Unassembled WGS sequence"/>
</dbReference>
<evidence type="ECO:0000313" key="14">
    <source>
        <dbReference type="Proteomes" id="UP000295793"/>
    </source>
</evidence>
<dbReference type="OrthoDB" id="9782229at2"/>
<dbReference type="PANTHER" id="PTHR30329">
    <property type="entry name" value="STATOR ELEMENT OF FLAGELLAR MOTOR COMPLEX"/>
    <property type="match status" value="1"/>
</dbReference>
<feature type="compositionally biased region" description="Acidic residues" evidence="10">
    <location>
        <begin position="1124"/>
        <end position="1141"/>
    </location>
</feature>
<dbReference type="InterPro" id="IPR011250">
    <property type="entry name" value="OMP/PagP_B-barrel"/>
</dbReference>
<dbReference type="Pfam" id="PF20009">
    <property type="entry name" value="GEVED"/>
    <property type="match status" value="1"/>
</dbReference>
<dbReference type="InterPro" id="IPR006664">
    <property type="entry name" value="OMP_bac"/>
</dbReference>
<dbReference type="GO" id="GO:0015288">
    <property type="term" value="F:porin activity"/>
    <property type="evidence" value="ECO:0007669"/>
    <property type="project" value="UniProtKB-KW"/>
</dbReference>
<keyword evidence="5" id="KW-0406">Ion transport</keyword>
<dbReference type="RefSeq" id="WP_132700278.1">
    <property type="nucleotide sequence ID" value="NZ_SLZR01000003.1"/>
</dbReference>
<dbReference type="InterPro" id="IPR013783">
    <property type="entry name" value="Ig-like_fold"/>
</dbReference>
<dbReference type="InterPro" id="IPR045474">
    <property type="entry name" value="GEVED"/>
</dbReference>
<dbReference type="Gene3D" id="3.30.1330.60">
    <property type="entry name" value="OmpA-like domain"/>
    <property type="match status" value="1"/>
</dbReference>
<keyword evidence="6" id="KW-0626">Porin</keyword>
<evidence type="ECO:0000256" key="6">
    <source>
        <dbReference type="ARBA" id="ARBA00023114"/>
    </source>
</evidence>
<name>A0A4R3ICL8_9GAMM</name>
<feature type="compositionally biased region" description="Acidic residues" evidence="10">
    <location>
        <begin position="1064"/>
        <end position="1097"/>
    </location>
</feature>
<dbReference type="InterPro" id="IPR050330">
    <property type="entry name" value="Bact_OuterMem_StrucFunc"/>
</dbReference>
<dbReference type="Gene3D" id="4.10.1080.10">
    <property type="entry name" value="TSP type-3 repeat"/>
    <property type="match status" value="1"/>
</dbReference>
<feature type="compositionally biased region" description="Acidic residues" evidence="10">
    <location>
        <begin position="973"/>
        <end position="1023"/>
    </location>
</feature>
<dbReference type="PANTHER" id="PTHR30329:SF21">
    <property type="entry name" value="LIPOPROTEIN YIAD-RELATED"/>
    <property type="match status" value="1"/>
</dbReference>
<dbReference type="InterPro" id="IPR006665">
    <property type="entry name" value="OmpA-like"/>
</dbReference>
<feature type="domain" description="OmpA-like" evidence="12">
    <location>
        <begin position="1689"/>
        <end position="1806"/>
    </location>
</feature>
<dbReference type="PROSITE" id="PS51123">
    <property type="entry name" value="OMPA_2"/>
    <property type="match status" value="1"/>
</dbReference>
<feature type="compositionally biased region" description="Acidic residues" evidence="10">
    <location>
        <begin position="1346"/>
        <end position="1372"/>
    </location>
</feature>
<keyword evidence="14" id="KW-1185">Reference proteome</keyword>
<dbReference type="GO" id="GO:0009279">
    <property type="term" value="C:cell outer membrane"/>
    <property type="evidence" value="ECO:0007669"/>
    <property type="project" value="UniProtKB-SubCell"/>
</dbReference>
<evidence type="ECO:0000256" key="5">
    <source>
        <dbReference type="ARBA" id="ARBA00023065"/>
    </source>
</evidence>
<dbReference type="CDD" id="cd07185">
    <property type="entry name" value="OmpA_C-like"/>
    <property type="match status" value="1"/>
</dbReference>
<feature type="compositionally biased region" description="Acidic residues" evidence="10">
    <location>
        <begin position="1041"/>
        <end position="1051"/>
    </location>
</feature>
<feature type="compositionally biased region" description="Acidic residues" evidence="10">
    <location>
        <begin position="828"/>
        <end position="844"/>
    </location>
</feature>
<organism evidence="13 14">
    <name type="scientific">Reinekea marinisedimentorum</name>
    <dbReference type="NCBI Taxonomy" id="230495"/>
    <lineage>
        <taxon>Bacteria</taxon>
        <taxon>Pseudomonadati</taxon>
        <taxon>Pseudomonadota</taxon>
        <taxon>Gammaproteobacteria</taxon>
        <taxon>Oceanospirillales</taxon>
        <taxon>Saccharospirillaceae</taxon>
        <taxon>Reinekea</taxon>
    </lineage>
</organism>
<gene>
    <name evidence="13" type="ORF">BCF53_10316</name>
</gene>
<dbReference type="SUPFAM" id="SSF56925">
    <property type="entry name" value="OMPA-like"/>
    <property type="match status" value="1"/>
</dbReference>
<evidence type="ECO:0000256" key="11">
    <source>
        <dbReference type="SAM" id="SignalP"/>
    </source>
</evidence>
<feature type="compositionally biased region" description="Acidic residues" evidence="10">
    <location>
        <begin position="1252"/>
        <end position="1269"/>
    </location>
</feature>
<protein>
    <submittedName>
        <fullName evidence="13">Outer membrane protein OmpA-like peptidoglycan-associated protein</fullName>
    </submittedName>
</protein>